<accession>A0A0F8WLX7</accession>
<evidence type="ECO:0000313" key="2">
    <source>
        <dbReference type="EMBL" id="KKK49260.1"/>
    </source>
</evidence>
<sequence>EDDVEIEVKPAFGVKIKAEDIPQDLIEYKRIQIQLNRKIKNKRNESKRKHSEAINVSHLSNT</sequence>
<feature type="region of interest" description="Disordered" evidence="1">
    <location>
        <begin position="41"/>
        <end position="62"/>
    </location>
</feature>
<dbReference type="AlphaFoldDB" id="A0A0F8WLX7"/>
<reference evidence="2" key="1">
    <citation type="journal article" date="2015" name="Nature">
        <title>Complex archaea that bridge the gap between prokaryotes and eukaryotes.</title>
        <authorList>
            <person name="Spang A."/>
            <person name="Saw J.H."/>
            <person name="Jorgensen S.L."/>
            <person name="Zaremba-Niedzwiedzka K."/>
            <person name="Martijn J."/>
            <person name="Lind A.E."/>
            <person name="van Eijk R."/>
            <person name="Schleper C."/>
            <person name="Guy L."/>
            <person name="Ettema T.J."/>
        </authorList>
    </citation>
    <scope>NUCLEOTIDE SEQUENCE</scope>
</reference>
<name>A0A0F8WLX7_9ZZZZ</name>
<protein>
    <submittedName>
        <fullName evidence="2">Uncharacterized protein</fullName>
    </submittedName>
</protein>
<gene>
    <name evidence="2" type="ORF">LCGC14_3136870</name>
</gene>
<comment type="caution">
    <text evidence="2">The sequence shown here is derived from an EMBL/GenBank/DDBJ whole genome shotgun (WGS) entry which is preliminary data.</text>
</comment>
<feature type="non-terminal residue" evidence="2">
    <location>
        <position position="1"/>
    </location>
</feature>
<dbReference type="EMBL" id="LAZR01068640">
    <property type="protein sequence ID" value="KKK49260.1"/>
    <property type="molecule type" value="Genomic_DNA"/>
</dbReference>
<feature type="compositionally biased region" description="Basic residues" evidence="1">
    <location>
        <begin position="41"/>
        <end position="50"/>
    </location>
</feature>
<organism evidence="2">
    <name type="scientific">marine sediment metagenome</name>
    <dbReference type="NCBI Taxonomy" id="412755"/>
    <lineage>
        <taxon>unclassified sequences</taxon>
        <taxon>metagenomes</taxon>
        <taxon>ecological metagenomes</taxon>
    </lineage>
</organism>
<proteinExistence type="predicted"/>
<evidence type="ECO:0000256" key="1">
    <source>
        <dbReference type="SAM" id="MobiDB-lite"/>
    </source>
</evidence>